<keyword evidence="3" id="KW-0378">Hydrolase</keyword>
<comment type="subunit">
    <text evidence="1 3">Heterodimer of HisH and HisF.</text>
</comment>
<comment type="catalytic activity">
    <reaction evidence="3">
        <text>L-glutamine + H2O = L-glutamate + NH4(+)</text>
        <dbReference type="Rhea" id="RHEA:15889"/>
        <dbReference type="ChEBI" id="CHEBI:15377"/>
        <dbReference type="ChEBI" id="CHEBI:28938"/>
        <dbReference type="ChEBI" id="CHEBI:29985"/>
        <dbReference type="ChEBI" id="CHEBI:58359"/>
        <dbReference type="EC" id="3.5.1.2"/>
    </reaction>
</comment>
<dbReference type="EMBL" id="CP076448">
    <property type="protein sequence ID" value="QXM26097.1"/>
    <property type="molecule type" value="Genomic_DNA"/>
</dbReference>
<feature type="active site" evidence="3">
    <location>
        <position position="197"/>
    </location>
</feature>
<keyword evidence="2 3" id="KW-0315">Glutamine amidotransferase</keyword>
<keyword evidence="3" id="KW-0963">Cytoplasm</keyword>
<protein>
    <recommendedName>
        <fullName evidence="3">Imidazole glycerol phosphate synthase subunit HisH</fullName>
        <ecNumber evidence="3">4.3.2.10</ecNumber>
    </recommendedName>
    <alternativeName>
        <fullName evidence="3">IGP synthase glutaminase subunit</fullName>
        <ecNumber evidence="3">3.5.1.2</ecNumber>
    </alternativeName>
    <alternativeName>
        <fullName evidence="3">IGP synthase subunit HisH</fullName>
    </alternativeName>
    <alternativeName>
        <fullName evidence="3">ImGP synthase subunit HisH</fullName>
        <shortName evidence="3">IGPS subunit HisH</shortName>
    </alternativeName>
</protein>
<dbReference type="Pfam" id="PF00117">
    <property type="entry name" value="GATase"/>
    <property type="match status" value="1"/>
</dbReference>
<dbReference type="CDD" id="cd01748">
    <property type="entry name" value="GATase1_IGP_Synthase"/>
    <property type="match status" value="1"/>
</dbReference>
<evidence type="ECO:0000259" key="4">
    <source>
        <dbReference type="Pfam" id="PF00117"/>
    </source>
</evidence>
<dbReference type="EC" id="4.3.2.10" evidence="3"/>
<comment type="subcellular location">
    <subcellularLocation>
        <location evidence="3">Cytoplasm</location>
    </subcellularLocation>
</comment>
<dbReference type="RefSeq" id="WP_218287148.1">
    <property type="nucleotide sequence ID" value="NZ_CP076448.1"/>
</dbReference>
<feature type="domain" description="Glutamine amidotransferase" evidence="4">
    <location>
        <begin position="7"/>
        <end position="213"/>
    </location>
</feature>
<evidence type="ECO:0000313" key="6">
    <source>
        <dbReference type="Proteomes" id="UP000694001"/>
    </source>
</evidence>
<comment type="pathway">
    <text evidence="3">Amino-acid biosynthesis; L-histidine biosynthesis; L-histidine from 5-phospho-alpha-D-ribose 1-diphosphate: step 5/9.</text>
</comment>
<gene>
    <name evidence="3 5" type="primary">hisH</name>
    <name evidence="5" type="ORF">KO353_07915</name>
</gene>
<dbReference type="Proteomes" id="UP000694001">
    <property type="component" value="Chromosome"/>
</dbReference>
<dbReference type="EC" id="3.5.1.2" evidence="3"/>
<comment type="function">
    <text evidence="3">IGPS catalyzes the conversion of PRFAR and glutamine to IGP, AICAR and glutamate. The HisH subunit catalyzes the hydrolysis of glutamine to glutamate and ammonia as part of the synthesis of IGP and AICAR. The resulting ammonia molecule is channeled to the active site of HisF.</text>
</comment>
<keyword evidence="3" id="KW-0368">Histidine biosynthesis</keyword>
<dbReference type="KEGG" id="elio:KO353_07915"/>
<evidence type="ECO:0000256" key="2">
    <source>
        <dbReference type="ARBA" id="ARBA00022962"/>
    </source>
</evidence>
<keyword evidence="3" id="KW-0028">Amino-acid biosynthesis</keyword>
<dbReference type="PROSITE" id="PS51273">
    <property type="entry name" value="GATASE_TYPE_1"/>
    <property type="match status" value="1"/>
</dbReference>
<accession>A0A975U4X0</accession>
<dbReference type="GO" id="GO:0004359">
    <property type="term" value="F:glutaminase activity"/>
    <property type="evidence" value="ECO:0007669"/>
    <property type="project" value="UniProtKB-EC"/>
</dbReference>
<dbReference type="NCBIfam" id="TIGR01855">
    <property type="entry name" value="IMP_synth_hisH"/>
    <property type="match status" value="1"/>
</dbReference>
<dbReference type="GO" id="GO:0005737">
    <property type="term" value="C:cytoplasm"/>
    <property type="evidence" value="ECO:0007669"/>
    <property type="project" value="UniProtKB-SubCell"/>
</dbReference>
<reference evidence="5" key="1">
    <citation type="submission" date="2021-06" db="EMBL/GenBank/DDBJ databases">
        <title>Elioraea tepida, sp. nov., a moderately thermophilic aerobic anoxygenic phototrophic bacterium isolated from an alkaline siliceous hot spring mat community in Yellowstone National Park, WY, USA.</title>
        <authorList>
            <person name="Saini M.K."/>
            <person name="Yoshida S."/>
            <person name="Sebastian A."/>
            <person name="Hirose S."/>
            <person name="Hara E."/>
            <person name="Tamaki H."/>
            <person name="Soulier N.T."/>
            <person name="Albert I."/>
            <person name="Hanada S."/>
            <person name="Bryant D.A."/>
            <person name="Tank M."/>
        </authorList>
    </citation>
    <scope>NUCLEOTIDE SEQUENCE</scope>
    <source>
        <strain evidence="5">MS-P2</strain>
    </source>
</reference>
<dbReference type="GO" id="GO:0016829">
    <property type="term" value="F:lyase activity"/>
    <property type="evidence" value="ECO:0007669"/>
    <property type="project" value="UniProtKB-KW"/>
</dbReference>
<evidence type="ECO:0000256" key="3">
    <source>
        <dbReference type="HAMAP-Rule" id="MF_00278"/>
    </source>
</evidence>
<dbReference type="HAMAP" id="MF_00278">
    <property type="entry name" value="HisH"/>
    <property type="match status" value="1"/>
</dbReference>
<sequence>MASTVAVIDYGSGNLRSAAKALDAVAPAGMEVAVTADASVVARAGRIVLPGQGAFADCLAGLAAIPGLLEVLADAVRRRGVPFLGICVGMQLLADRGLEHGVHQGFGWIGGDVVRLDTLWGGTASPLPIPQMGWNSLAWDGASHPLLEGVRQGDHVYFVHSYALRAAEEGDVIAVTDYGTPITAAVARGNVAGVQFHPEKSQGVGLRILANFLRWSP</sequence>
<dbReference type="GO" id="GO:0000107">
    <property type="term" value="F:imidazoleglycerol-phosphate synthase activity"/>
    <property type="evidence" value="ECO:0007669"/>
    <property type="project" value="UniProtKB-UniRule"/>
</dbReference>
<keyword evidence="6" id="KW-1185">Reference proteome</keyword>
<comment type="catalytic activity">
    <reaction evidence="3">
        <text>5-[(5-phospho-1-deoxy-D-ribulos-1-ylimino)methylamino]-1-(5-phospho-beta-D-ribosyl)imidazole-4-carboxamide + L-glutamine = D-erythro-1-(imidazol-4-yl)glycerol 3-phosphate + 5-amino-1-(5-phospho-beta-D-ribosyl)imidazole-4-carboxamide + L-glutamate + H(+)</text>
        <dbReference type="Rhea" id="RHEA:24793"/>
        <dbReference type="ChEBI" id="CHEBI:15378"/>
        <dbReference type="ChEBI" id="CHEBI:29985"/>
        <dbReference type="ChEBI" id="CHEBI:58278"/>
        <dbReference type="ChEBI" id="CHEBI:58359"/>
        <dbReference type="ChEBI" id="CHEBI:58475"/>
        <dbReference type="ChEBI" id="CHEBI:58525"/>
        <dbReference type="EC" id="4.3.2.10"/>
    </reaction>
</comment>
<evidence type="ECO:0000256" key="1">
    <source>
        <dbReference type="ARBA" id="ARBA00011152"/>
    </source>
</evidence>
<dbReference type="PIRSF" id="PIRSF000495">
    <property type="entry name" value="Amidotransf_hisH"/>
    <property type="match status" value="1"/>
</dbReference>
<name>A0A975U4X0_9PROT</name>
<feature type="active site" description="Nucleophile" evidence="3">
    <location>
        <position position="87"/>
    </location>
</feature>
<dbReference type="PANTHER" id="PTHR42701">
    <property type="entry name" value="IMIDAZOLE GLYCEROL PHOSPHATE SYNTHASE SUBUNIT HISH"/>
    <property type="match status" value="1"/>
</dbReference>
<keyword evidence="3" id="KW-0456">Lyase</keyword>
<organism evidence="5 6">
    <name type="scientific">Elioraea tepida</name>
    <dbReference type="NCBI Taxonomy" id="2843330"/>
    <lineage>
        <taxon>Bacteria</taxon>
        <taxon>Pseudomonadati</taxon>
        <taxon>Pseudomonadota</taxon>
        <taxon>Alphaproteobacteria</taxon>
        <taxon>Acetobacterales</taxon>
        <taxon>Elioraeaceae</taxon>
        <taxon>Elioraea</taxon>
    </lineage>
</organism>
<dbReference type="InterPro" id="IPR010139">
    <property type="entry name" value="Imidazole-glycPsynth_HisH"/>
</dbReference>
<dbReference type="PANTHER" id="PTHR42701:SF1">
    <property type="entry name" value="IMIDAZOLE GLYCEROL PHOSPHATE SYNTHASE SUBUNIT HISH"/>
    <property type="match status" value="1"/>
</dbReference>
<proteinExistence type="inferred from homology"/>
<dbReference type="GO" id="GO:0000105">
    <property type="term" value="P:L-histidine biosynthetic process"/>
    <property type="evidence" value="ECO:0007669"/>
    <property type="project" value="UniProtKB-UniRule"/>
</dbReference>
<evidence type="ECO:0000313" key="5">
    <source>
        <dbReference type="EMBL" id="QXM26097.1"/>
    </source>
</evidence>
<dbReference type="AlphaFoldDB" id="A0A975U4X0"/>
<feature type="active site" evidence="3">
    <location>
        <position position="199"/>
    </location>
</feature>
<dbReference type="InterPro" id="IPR017926">
    <property type="entry name" value="GATASE"/>
</dbReference>